<dbReference type="FunFam" id="3.40.630.10:FF:000084">
    <property type="entry name" value="Carboxypeptidase B2"/>
    <property type="match status" value="1"/>
</dbReference>
<dbReference type="PANTHER" id="PTHR11705">
    <property type="entry name" value="PROTEASE FAMILY M14 CARBOXYPEPTIDASE A,B"/>
    <property type="match status" value="1"/>
</dbReference>
<dbReference type="Proteomes" id="UP000008711">
    <property type="component" value="Unassembled WGS sequence"/>
</dbReference>
<evidence type="ECO:0000256" key="4">
    <source>
        <dbReference type="ARBA" id="ARBA00022670"/>
    </source>
</evidence>
<name>B3NFB6_DROER</name>
<accession>B3NFB6</accession>
<dbReference type="KEGG" id="der:6544073"/>
<dbReference type="GO" id="GO:0005615">
    <property type="term" value="C:extracellular space"/>
    <property type="evidence" value="ECO:0007669"/>
    <property type="project" value="TreeGrafter"/>
</dbReference>
<evidence type="ECO:0000256" key="7">
    <source>
        <dbReference type="ARBA" id="ARBA00022801"/>
    </source>
</evidence>
<dbReference type="EMBL" id="CH954178">
    <property type="protein sequence ID" value="EDV50458.1"/>
    <property type="molecule type" value="Genomic_DNA"/>
</dbReference>
<feature type="active site" description="Proton donor/acceptor" evidence="10">
    <location>
        <position position="297"/>
    </location>
</feature>
<evidence type="ECO:0000313" key="14">
    <source>
        <dbReference type="Proteomes" id="UP000008711"/>
    </source>
</evidence>
<comment type="cofactor">
    <cofactor evidence="1">
        <name>Zn(2+)</name>
        <dbReference type="ChEBI" id="CHEBI:29105"/>
    </cofactor>
</comment>
<evidence type="ECO:0000259" key="12">
    <source>
        <dbReference type="PROSITE" id="PS52035"/>
    </source>
</evidence>
<keyword evidence="3 13" id="KW-0121">Carboxypeptidase</keyword>
<dbReference type="PRINTS" id="PR00765">
    <property type="entry name" value="CRBOXYPTASEA"/>
</dbReference>
<evidence type="ECO:0000256" key="11">
    <source>
        <dbReference type="SAM" id="SignalP"/>
    </source>
</evidence>
<gene>
    <name evidence="13" type="primary">Dere\GG14955</name>
    <name evidence="13" type="synonym">dere_GLEANR_15076</name>
    <name evidence="13" type="synonym">GG14955</name>
    <name evidence="13" type="ORF">Dere_GG14955</name>
</gene>
<dbReference type="SUPFAM" id="SSF53187">
    <property type="entry name" value="Zn-dependent exopeptidases"/>
    <property type="match status" value="1"/>
</dbReference>
<dbReference type="GO" id="GO:0008270">
    <property type="term" value="F:zinc ion binding"/>
    <property type="evidence" value="ECO:0007669"/>
    <property type="project" value="InterPro"/>
</dbReference>
<dbReference type="SMART" id="SM00631">
    <property type="entry name" value="Zn_pept"/>
    <property type="match status" value="1"/>
</dbReference>
<keyword evidence="8" id="KW-0862">Zinc</keyword>
<dbReference type="InterPro" id="IPR000834">
    <property type="entry name" value="Peptidase_M14"/>
</dbReference>
<organism evidence="13 14">
    <name type="scientific">Drosophila erecta</name>
    <name type="common">Fruit fly</name>
    <dbReference type="NCBI Taxonomy" id="7220"/>
    <lineage>
        <taxon>Eukaryota</taxon>
        <taxon>Metazoa</taxon>
        <taxon>Ecdysozoa</taxon>
        <taxon>Arthropoda</taxon>
        <taxon>Hexapoda</taxon>
        <taxon>Insecta</taxon>
        <taxon>Pterygota</taxon>
        <taxon>Neoptera</taxon>
        <taxon>Endopterygota</taxon>
        <taxon>Diptera</taxon>
        <taxon>Brachycera</taxon>
        <taxon>Muscomorpha</taxon>
        <taxon>Ephydroidea</taxon>
        <taxon>Drosophilidae</taxon>
        <taxon>Drosophila</taxon>
        <taxon>Sophophora</taxon>
    </lineage>
</organism>
<evidence type="ECO:0000256" key="8">
    <source>
        <dbReference type="ARBA" id="ARBA00022833"/>
    </source>
</evidence>
<dbReference type="eggNOG" id="KOG2650">
    <property type="taxonomic scope" value="Eukaryota"/>
</dbReference>
<keyword evidence="5" id="KW-0479">Metal-binding</keyword>
<sequence>MWRILCGIGVLVAIVHPLAESRAVRRRGGAELQLDNYLSYDGIMQYLDQLALAHSSRMTLKDVGRTYENRALKMAMITNGDGRSGKRVIFLDAALHSREWMTPAAALLTIHKLVVEFEENSDLLADYDWHIMPLANPDGYVYSRNTERYWRNTRTPNGGNCFGTNLNRNFAVNWKEGFPQLRDPCDENYAGSSPFSEVEARTVRDIMHGLVESKRAVMYLSLHTANRSVFYPWVYNTAPVPNQEEHDEIGKFVADRIFQSTGTIIKTWQYALYDGTFGGTSMDYALLAGFPLSFVFEMSGTGRDNVEYKFFPPARDIRHLAEESWTGIKAFAAKAIEKYPPSRAISHNQMVELPKNAAPTIRGFNSMVGTVCIFFLYLTSVLN</sequence>
<dbReference type="AlphaFoldDB" id="B3NFB6"/>
<evidence type="ECO:0000256" key="3">
    <source>
        <dbReference type="ARBA" id="ARBA00022645"/>
    </source>
</evidence>
<comment type="similarity">
    <text evidence="2 10">Belongs to the peptidase M14 family.</text>
</comment>
<evidence type="ECO:0000256" key="1">
    <source>
        <dbReference type="ARBA" id="ARBA00001947"/>
    </source>
</evidence>
<evidence type="ECO:0000256" key="9">
    <source>
        <dbReference type="ARBA" id="ARBA00023049"/>
    </source>
</evidence>
<feature type="signal peptide" evidence="11">
    <location>
        <begin position="1"/>
        <end position="21"/>
    </location>
</feature>
<evidence type="ECO:0000256" key="2">
    <source>
        <dbReference type="ARBA" id="ARBA00005988"/>
    </source>
</evidence>
<evidence type="ECO:0000256" key="10">
    <source>
        <dbReference type="PROSITE-ProRule" id="PRU01379"/>
    </source>
</evidence>
<dbReference type="PROSITE" id="PS52035">
    <property type="entry name" value="PEPTIDASE_M14"/>
    <property type="match status" value="1"/>
</dbReference>
<evidence type="ECO:0000256" key="6">
    <source>
        <dbReference type="ARBA" id="ARBA00022729"/>
    </source>
</evidence>
<evidence type="ECO:0000256" key="5">
    <source>
        <dbReference type="ARBA" id="ARBA00022723"/>
    </source>
</evidence>
<evidence type="ECO:0000313" key="13">
    <source>
        <dbReference type="EMBL" id="EDV50458.1"/>
    </source>
</evidence>
<feature type="chain" id="PRO_5002791627" description="Peptidase M14 domain-containing protein" evidence="11">
    <location>
        <begin position="22"/>
        <end position="383"/>
    </location>
</feature>
<dbReference type="PhylomeDB" id="B3NFB6"/>
<keyword evidence="7 13" id="KW-0378">Hydrolase</keyword>
<dbReference type="GO" id="GO:0004181">
    <property type="term" value="F:metallocarboxypeptidase activity"/>
    <property type="evidence" value="ECO:0007669"/>
    <property type="project" value="InterPro"/>
</dbReference>
<reference evidence="13 14" key="1">
    <citation type="journal article" date="2007" name="Nature">
        <title>Evolution of genes and genomes on the Drosophila phylogeny.</title>
        <authorList>
            <consortium name="Drosophila 12 Genomes Consortium"/>
            <person name="Clark A.G."/>
            <person name="Eisen M.B."/>
            <person name="Smith D.R."/>
            <person name="Bergman C.M."/>
            <person name="Oliver B."/>
            <person name="Markow T.A."/>
            <person name="Kaufman T.C."/>
            <person name="Kellis M."/>
            <person name="Gelbart W."/>
            <person name="Iyer V.N."/>
            <person name="Pollard D.A."/>
            <person name="Sackton T.B."/>
            <person name="Larracuente A.M."/>
            <person name="Singh N.D."/>
            <person name="Abad J.P."/>
            <person name="Abt D.N."/>
            <person name="Adryan B."/>
            <person name="Aguade M."/>
            <person name="Akashi H."/>
            <person name="Anderson W.W."/>
            <person name="Aquadro C.F."/>
            <person name="Ardell D.H."/>
            <person name="Arguello R."/>
            <person name="Artieri C.G."/>
            <person name="Barbash D.A."/>
            <person name="Barker D."/>
            <person name="Barsanti P."/>
            <person name="Batterham P."/>
            <person name="Batzoglou S."/>
            <person name="Begun D."/>
            <person name="Bhutkar A."/>
            <person name="Blanco E."/>
            <person name="Bosak S.A."/>
            <person name="Bradley R.K."/>
            <person name="Brand A.D."/>
            <person name="Brent M.R."/>
            <person name="Brooks A.N."/>
            <person name="Brown R.H."/>
            <person name="Butlin R.K."/>
            <person name="Caggese C."/>
            <person name="Calvi B.R."/>
            <person name="Bernardo de Carvalho A."/>
            <person name="Caspi A."/>
            <person name="Castrezana S."/>
            <person name="Celniker S.E."/>
            <person name="Chang J.L."/>
            <person name="Chapple C."/>
            <person name="Chatterji S."/>
            <person name="Chinwalla A."/>
            <person name="Civetta A."/>
            <person name="Clifton S.W."/>
            <person name="Comeron J.M."/>
            <person name="Costello J.C."/>
            <person name="Coyne J.A."/>
            <person name="Daub J."/>
            <person name="David R.G."/>
            <person name="Delcher A.L."/>
            <person name="Delehaunty K."/>
            <person name="Do C.B."/>
            <person name="Ebling H."/>
            <person name="Edwards K."/>
            <person name="Eickbush T."/>
            <person name="Evans J.D."/>
            <person name="Filipski A."/>
            <person name="Findeiss S."/>
            <person name="Freyhult E."/>
            <person name="Fulton L."/>
            <person name="Fulton R."/>
            <person name="Garcia A.C."/>
            <person name="Gardiner A."/>
            <person name="Garfield D.A."/>
            <person name="Garvin B.E."/>
            <person name="Gibson G."/>
            <person name="Gilbert D."/>
            <person name="Gnerre S."/>
            <person name="Godfrey J."/>
            <person name="Good R."/>
            <person name="Gotea V."/>
            <person name="Gravely B."/>
            <person name="Greenberg A.J."/>
            <person name="Griffiths-Jones S."/>
            <person name="Gross S."/>
            <person name="Guigo R."/>
            <person name="Gustafson E.A."/>
            <person name="Haerty W."/>
            <person name="Hahn M.W."/>
            <person name="Halligan D.L."/>
            <person name="Halpern A.L."/>
            <person name="Halter G.M."/>
            <person name="Han M.V."/>
            <person name="Heger A."/>
            <person name="Hillier L."/>
            <person name="Hinrichs A.S."/>
            <person name="Holmes I."/>
            <person name="Hoskins R.A."/>
            <person name="Hubisz M.J."/>
            <person name="Hultmark D."/>
            <person name="Huntley M.A."/>
            <person name="Jaffe D.B."/>
            <person name="Jagadeeshan S."/>
            <person name="Jeck W.R."/>
            <person name="Johnson J."/>
            <person name="Jones C.D."/>
            <person name="Jordan W.C."/>
            <person name="Karpen G.H."/>
            <person name="Kataoka E."/>
            <person name="Keightley P.D."/>
            <person name="Kheradpour P."/>
            <person name="Kirkness E.F."/>
            <person name="Koerich L.B."/>
            <person name="Kristiansen K."/>
            <person name="Kudrna D."/>
            <person name="Kulathinal R.J."/>
            <person name="Kumar S."/>
            <person name="Kwok R."/>
            <person name="Lander E."/>
            <person name="Langley C.H."/>
            <person name="Lapoint R."/>
            <person name="Lazzaro B.P."/>
            <person name="Lee S.J."/>
            <person name="Levesque L."/>
            <person name="Li R."/>
            <person name="Lin C.F."/>
            <person name="Lin M.F."/>
            <person name="Lindblad-Toh K."/>
            <person name="Llopart A."/>
            <person name="Long M."/>
            <person name="Low L."/>
            <person name="Lozovsky E."/>
            <person name="Lu J."/>
            <person name="Luo M."/>
            <person name="Machado C.A."/>
            <person name="Makalowski W."/>
            <person name="Marzo M."/>
            <person name="Matsuda M."/>
            <person name="Matzkin L."/>
            <person name="McAllister B."/>
            <person name="McBride C.S."/>
            <person name="McKernan B."/>
            <person name="McKernan K."/>
            <person name="Mendez-Lago M."/>
            <person name="Minx P."/>
            <person name="Mollenhauer M.U."/>
            <person name="Montooth K."/>
            <person name="Mount S.M."/>
            <person name="Mu X."/>
            <person name="Myers E."/>
            <person name="Negre B."/>
            <person name="Newfeld S."/>
            <person name="Nielsen R."/>
            <person name="Noor M.A."/>
            <person name="O'Grady P."/>
            <person name="Pachter L."/>
            <person name="Papaceit M."/>
            <person name="Parisi M.J."/>
            <person name="Parisi M."/>
            <person name="Parts L."/>
            <person name="Pedersen J.S."/>
            <person name="Pesole G."/>
            <person name="Phillippy A.M."/>
            <person name="Ponting C.P."/>
            <person name="Pop M."/>
            <person name="Porcelli D."/>
            <person name="Powell J.R."/>
            <person name="Prohaska S."/>
            <person name="Pruitt K."/>
            <person name="Puig M."/>
            <person name="Quesneville H."/>
            <person name="Ram K.R."/>
            <person name="Rand D."/>
            <person name="Rasmussen M.D."/>
            <person name="Reed L.K."/>
            <person name="Reenan R."/>
            <person name="Reily A."/>
            <person name="Remington K.A."/>
            <person name="Rieger T.T."/>
            <person name="Ritchie M.G."/>
            <person name="Robin C."/>
            <person name="Rogers Y.H."/>
            <person name="Rohde C."/>
            <person name="Rozas J."/>
            <person name="Rubenfield M.J."/>
            <person name="Ruiz A."/>
            <person name="Russo S."/>
            <person name="Salzberg S.L."/>
            <person name="Sanchez-Gracia A."/>
            <person name="Saranga D.J."/>
            <person name="Sato H."/>
            <person name="Schaeffer S.W."/>
            <person name="Schatz M.C."/>
            <person name="Schlenke T."/>
            <person name="Schwartz R."/>
            <person name="Segarra C."/>
            <person name="Singh R.S."/>
            <person name="Sirot L."/>
            <person name="Sirota M."/>
            <person name="Sisneros N.B."/>
            <person name="Smith C.D."/>
            <person name="Smith T.F."/>
            <person name="Spieth J."/>
            <person name="Stage D.E."/>
            <person name="Stark A."/>
            <person name="Stephan W."/>
            <person name="Strausberg R.L."/>
            <person name="Strempel S."/>
            <person name="Sturgill D."/>
            <person name="Sutton G."/>
            <person name="Sutton G.G."/>
            <person name="Tao W."/>
            <person name="Teichmann S."/>
            <person name="Tobari Y.N."/>
            <person name="Tomimura Y."/>
            <person name="Tsolas J.M."/>
            <person name="Valente V.L."/>
            <person name="Venter E."/>
            <person name="Venter J.C."/>
            <person name="Vicario S."/>
            <person name="Vieira F.G."/>
            <person name="Vilella A.J."/>
            <person name="Villasante A."/>
            <person name="Walenz B."/>
            <person name="Wang J."/>
            <person name="Wasserman M."/>
            <person name="Watts T."/>
            <person name="Wilson D."/>
            <person name="Wilson R.K."/>
            <person name="Wing R.A."/>
            <person name="Wolfner M.F."/>
            <person name="Wong A."/>
            <person name="Wong G.K."/>
            <person name="Wu C.I."/>
            <person name="Wu G."/>
            <person name="Yamamoto D."/>
            <person name="Yang H.P."/>
            <person name="Yang S.P."/>
            <person name="Yorke J.A."/>
            <person name="Yoshida K."/>
            <person name="Zdobnov E."/>
            <person name="Zhang P."/>
            <person name="Zhang Y."/>
            <person name="Zimin A.V."/>
            <person name="Baldwin J."/>
            <person name="Abdouelleil A."/>
            <person name="Abdulkadir J."/>
            <person name="Abebe A."/>
            <person name="Abera B."/>
            <person name="Abreu J."/>
            <person name="Acer S.C."/>
            <person name="Aftuck L."/>
            <person name="Alexander A."/>
            <person name="An P."/>
            <person name="Anderson E."/>
            <person name="Anderson S."/>
            <person name="Arachi H."/>
            <person name="Azer M."/>
            <person name="Bachantsang P."/>
            <person name="Barry A."/>
            <person name="Bayul T."/>
            <person name="Berlin A."/>
            <person name="Bessette D."/>
            <person name="Bloom T."/>
            <person name="Blye J."/>
            <person name="Boguslavskiy L."/>
            <person name="Bonnet C."/>
            <person name="Boukhgalter B."/>
            <person name="Bourzgui I."/>
            <person name="Brown A."/>
            <person name="Cahill P."/>
            <person name="Channer S."/>
            <person name="Cheshatsang Y."/>
            <person name="Chuda L."/>
            <person name="Citroen M."/>
            <person name="Collymore A."/>
            <person name="Cooke P."/>
            <person name="Costello M."/>
            <person name="D'Aco K."/>
            <person name="Daza R."/>
            <person name="De Haan G."/>
            <person name="DeGray S."/>
            <person name="DeMaso C."/>
            <person name="Dhargay N."/>
            <person name="Dooley K."/>
            <person name="Dooley E."/>
            <person name="Doricent M."/>
            <person name="Dorje P."/>
            <person name="Dorjee K."/>
            <person name="Dupes A."/>
            <person name="Elong R."/>
            <person name="Falk J."/>
            <person name="Farina A."/>
            <person name="Faro S."/>
            <person name="Ferguson D."/>
            <person name="Fisher S."/>
            <person name="Foley C.D."/>
            <person name="Franke A."/>
            <person name="Friedrich D."/>
            <person name="Gadbois L."/>
            <person name="Gearin G."/>
            <person name="Gearin C.R."/>
            <person name="Giannoukos G."/>
            <person name="Goode T."/>
            <person name="Graham J."/>
            <person name="Grandbois E."/>
            <person name="Grewal S."/>
            <person name="Gyaltsen K."/>
            <person name="Hafez N."/>
            <person name="Hagos B."/>
            <person name="Hall J."/>
            <person name="Henson C."/>
            <person name="Hollinger A."/>
            <person name="Honan T."/>
            <person name="Huard M.D."/>
            <person name="Hughes L."/>
            <person name="Hurhula B."/>
            <person name="Husby M.E."/>
            <person name="Kamat A."/>
            <person name="Kanga B."/>
            <person name="Kashin S."/>
            <person name="Khazanovich D."/>
            <person name="Kisner P."/>
            <person name="Lance K."/>
            <person name="Lara M."/>
            <person name="Lee W."/>
            <person name="Lennon N."/>
            <person name="Letendre F."/>
            <person name="LeVine R."/>
            <person name="Lipovsky A."/>
            <person name="Liu X."/>
            <person name="Liu J."/>
            <person name="Liu S."/>
            <person name="Lokyitsang T."/>
            <person name="Lokyitsang Y."/>
            <person name="Lubonja R."/>
            <person name="Lui A."/>
            <person name="MacDonald P."/>
            <person name="Magnisalis V."/>
            <person name="Maru K."/>
            <person name="Matthews C."/>
            <person name="McCusker W."/>
            <person name="McDonough S."/>
            <person name="Mehta T."/>
            <person name="Meldrim J."/>
            <person name="Meneus L."/>
            <person name="Mihai O."/>
            <person name="Mihalev A."/>
            <person name="Mihova T."/>
            <person name="Mittelman R."/>
            <person name="Mlenga V."/>
            <person name="Montmayeur A."/>
            <person name="Mulrain L."/>
            <person name="Navidi A."/>
            <person name="Naylor J."/>
            <person name="Negash T."/>
            <person name="Nguyen T."/>
            <person name="Nguyen N."/>
            <person name="Nicol R."/>
            <person name="Norbu C."/>
            <person name="Norbu N."/>
            <person name="Novod N."/>
            <person name="O'Neill B."/>
            <person name="Osman S."/>
            <person name="Markiewicz E."/>
            <person name="Oyono O.L."/>
            <person name="Patti C."/>
            <person name="Phunkhang P."/>
            <person name="Pierre F."/>
            <person name="Priest M."/>
            <person name="Raghuraman S."/>
            <person name="Rege F."/>
            <person name="Reyes R."/>
            <person name="Rise C."/>
            <person name="Rogov P."/>
            <person name="Ross K."/>
            <person name="Ryan E."/>
            <person name="Settipalli S."/>
            <person name="Shea T."/>
            <person name="Sherpa N."/>
            <person name="Shi L."/>
            <person name="Shih D."/>
            <person name="Sparrow T."/>
            <person name="Spaulding J."/>
            <person name="Stalker J."/>
            <person name="Stange-Thomann N."/>
            <person name="Stavropoulos S."/>
            <person name="Stone C."/>
            <person name="Strader C."/>
            <person name="Tesfaye S."/>
            <person name="Thomson T."/>
            <person name="Thoulutsang Y."/>
            <person name="Thoulutsang D."/>
            <person name="Topham K."/>
            <person name="Topping I."/>
            <person name="Tsamla T."/>
            <person name="Vassiliev H."/>
            <person name="Vo A."/>
            <person name="Wangchuk T."/>
            <person name="Wangdi T."/>
            <person name="Weiand M."/>
            <person name="Wilkinson J."/>
            <person name="Wilson A."/>
            <person name="Yadav S."/>
            <person name="Young G."/>
            <person name="Yu Q."/>
            <person name="Zembek L."/>
            <person name="Zhong D."/>
            <person name="Zimmer A."/>
            <person name="Zwirko Z."/>
            <person name="Jaffe D.B."/>
            <person name="Alvarez P."/>
            <person name="Brockman W."/>
            <person name="Butler J."/>
            <person name="Chin C."/>
            <person name="Gnerre S."/>
            <person name="Grabherr M."/>
            <person name="Kleber M."/>
            <person name="Mauceli E."/>
            <person name="MacCallum I."/>
        </authorList>
    </citation>
    <scope>NUCLEOTIDE SEQUENCE [LARGE SCALE GENOMIC DNA]</scope>
    <source>
        <strain evidence="13 14">TSC#14021-0224.01</strain>
    </source>
</reference>
<dbReference type="Pfam" id="PF00246">
    <property type="entry name" value="Peptidase_M14"/>
    <property type="match status" value="1"/>
</dbReference>
<dbReference type="PANTHER" id="PTHR11705:SF140">
    <property type="entry name" value="FI02848P-RELATED"/>
    <property type="match status" value="1"/>
</dbReference>
<keyword evidence="6 11" id="KW-0732">Signal</keyword>
<proteinExistence type="inferred from homology"/>
<dbReference type="HOGENOM" id="CLU_019326_4_1_1"/>
<dbReference type="MEROPS" id="M14.A17"/>
<keyword evidence="4" id="KW-0645">Protease</keyword>
<dbReference type="OrthoDB" id="3626597at2759"/>
<dbReference type="OMA" id="REWMTPM"/>
<feature type="domain" description="Peptidase M14" evidence="12">
    <location>
        <begin position="36"/>
        <end position="335"/>
    </location>
</feature>
<reference evidence="13 14" key="2">
    <citation type="journal article" date="2008" name="Bioinformatics">
        <title>Assembly reconciliation.</title>
        <authorList>
            <person name="Zimin A.V."/>
            <person name="Smith D.R."/>
            <person name="Sutton G."/>
            <person name="Yorke J.A."/>
        </authorList>
    </citation>
    <scope>NUCLEOTIDE SEQUENCE [LARGE SCALE GENOMIC DNA]</scope>
    <source>
        <strain evidence="13 14">TSC#14021-0224.01</strain>
    </source>
</reference>
<protein>
    <recommendedName>
        <fullName evidence="12">Peptidase M14 domain-containing protein</fullName>
    </recommendedName>
</protein>
<keyword evidence="9" id="KW-0482">Metalloprotease</keyword>
<keyword evidence="14" id="KW-1185">Reference proteome</keyword>
<dbReference type="Gene3D" id="3.40.630.10">
    <property type="entry name" value="Zn peptidases"/>
    <property type="match status" value="1"/>
</dbReference>
<dbReference type="GO" id="GO:0006508">
    <property type="term" value="P:proteolysis"/>
    <property type="evidence" value="ECO:0007669"/>
    <property type="project" value="UniProtKB-KW"/>
</dbReference>